<proteinExistence type="predicted"/>
<evidence type="ECO:0008006" key="4">
    <source>
        <dbReference type="Google" id="ProtNLM"/>
    </source>
</evidence>
<dbReference type="PANTHER" id="PTHR24030:SF0">
    <property type="entry name" value="PROTEIN CMSS1"/>
    <property type="match status" value="1"/>
</dbReference>
<dbReference type="EMBL" id="MBFT01000386">
    <property type="protein sequence ID" value="PVU92071.1"/>
    <property type="molecule type" value="Genomic_DNA"/>
</dbReference>
<evidence type="ECO:0000313" key="2">
    <source>
        <dbReference type="EMBL" id="PVU92071.1"/>
    </source>
</evidence>
<dbReference type="Pfam" id="PF14617">
    <property type="entry name" value="CMS1"/>
    <property type="match status" value="1"/>
</dbReference>
<comment type="caution">
    <text evidence="2">The sequence shown here is derived from an EMBL/GenBank/DDBJ whole genome shotgun (WGS) entry which is preliminary data.</text>
</comment>
<protein>
    <recommendedName>
        <fullName evidence="4">Protein CMS1</fullName>
    </recommendedName>
</protein>
<dbReference type="GO" id="GO:0005634">
    <property type="term" value="C:nucleus"/>
    <property type="evidence" value="ECO:0007669"/>
    <property type="project" value="TreeGrafter"/>
</dbReference>
<dbReference type="InterPro" id="IPR027417">
    <property type="entry name" value="P-loop_NTPase"/>
</dbReference>
<dbReference type="Proteomes" id="UP000245699">
    <property type="component" value="Unassembled WGS sequence"/>
</dbReference>
<keyword evidence="3" id="KW-1185">Reference proteome</keyword>
<evidence type="ECO:0000256" key="1">
    <source>
        <dbReference type="SAM" id="MobiDB-lite"/>
    </source>
</evidence>
<reference evidence="2 3" key="1">
    <citation type="journal article" date="2018" name="MBio">
        <title>Comparative Genomics Reveals the Core Gene Toolbox for the Fungus-Insect Symbiosis.</title>
        <authorList>
            <person name="Wang Y."/>
            <person name="Stata M."/>
            <person name="Wang W."/>
            <person name="Stajich J.E."/>
            <person name="White M.M."/>
            <person name="Moncalvo J.M."/>
        </authorList>
    </citation>
    <scope>NUCLEOTIDE SEQUENCE [LARGE SCALE GENOMIC DNA]</scope>
    <source>
        <strain evidence="2 3">AUS-77-4</strain>
    </source>
</reference>
<dbReference type="STRING" id="61424.A0A2T9YIB5"/>
<dbReference type="SUPFAM" id="SSF52540">
    <property type="entry name" value="P-loop containing nucleoside triphosphate hydrolases"/>
    <property type="match status" value="1"/>
</dbReference>
<evidence type="ECO:0000313" key="3">
    <source>
        <dbReference type="Proteomes" id="UP000245699"/>
    </source>
</evidence>
<dbReference type="InterPro" id="IPR032704">
    <property type="entry name" value="Cms1"/>
</dbReference>
<dbReference type="PANTHER" id="PTHR24030">
    <property type="entry name" value="PROTEIN CMSS1"/>
    <property type="match status" value="1"/>
</dbReference>
<sequence length="289" mass="32727">MADSLEDDFYIEEEFLPVPFGTKRKNENFGKQNVDTGNSDLPESKEKNAKKKKRNPKNVEFVLPKNISDQVLAFNGMLRRAFKGISELEMVEIGLSPENINKDMLEHIKTNSELEVFGKKDSKASEEYLGGFVKNALEIFTTYKGDNWQINKIKKSARKTIPNGDPQILVICSSAIRAVDVNRGIKSADGKIVVGKLFSKHMKAGEQEEYLKTTQIDVAVGTPNRLLKLIENKALVIDNRLKLVVLDCFVDNKKRTVLDMNETMADLSNLWKNYLKDKTTDKKLKIILA</sequence>
<dbReference type="Gene3D" id="3.40.50.300">
    <property type="entry name" value="P-loop containing nucleotide triphosphate hydrolases"/>
    <property type="match status" value="1"/>
</dbReference>
<name>A0A2T9YIB5_9FUNG</name>
<feature type="compositionally biased region" description="Polar residues" evidence="1">
    <location>
        <begin position="29"/>
        <end position="41"/>
    </location>
</feature>
<dbReference type="OrthoDB" id="1929311at2759"/>
<dbReference type="GO" id="GO:0030686">
    <property type="term" value="C:90S preribosome"/>
    <property type="evidence" value="ECO:0007669"/>
    <property type="project" value="TreeGrafter"/>
</dbReference>
<dbReference type="AlphaFoldDB" id="A0A2T9YIB5"/>
<feature type="region of interest" description="Disordered" evidence="1">
    <location>
        <begin position="21"/>
        <end position="55"/>
    </location>
</feature>
<gene>
    <name evidence="2" type="ORF">BB559_003849</name>
</gene>
<organism evidence="2 3">
    <name type="scientific">Furculomyces boomerangus</name>
    <dbReference type="NCBI Taxonomy" id="61424"/>
    <lineage>
        <taxon>Eukaryota</taxon>
        <taxon>Fungi</taxon>
        <taxon>Fungi incertae sedis</taxon>
        <taxon>Zoopagomycota</taxon>
        <taxon>Kickxellomycotina</taxon>
        <taxon>Harpellomycetes</taxon>
        <taxon>Harpellales</taxon>
        <taxon>Harpellaceae</taxon>
        <taxon>Furculomyces</taxon>
    </lineage>
</organism>
<accession>A0A2T9YIB5</accession>